<protein>
    <recommendedName>
        <fullName evidence="3">RING-type domain-containing protein</fullName>
    </recommendedName>
</protein>
<feature type="region of interest" description="Disordered" evidence="2">
    <location>
        <begin position="751"/>
        <end position="796"/>
    </location>
</feature>
<dbReference type="EMBL" id="CAUYUJ010005447">
    <property type="protein sequence ID" value="CAK0813690.1"/>
    <property type="molecule type" value="Genomic_DNA"/>
</dbReference>
<evidence type="ECO:0000256" key="1">
    <source>
        <dbReference type="PROSITE-ProRule" id="PRU00175"/>
    </source>
</evidence>
<dbReference type="CDD" id="cd16449">
    <property type="entry name" value="RING-HC"/>
    <property type="match status" value="1"/>
</dbReference>
<proteinExistence type="predicted"/>
<organism evidence="4 5">
    <name type="scientific">Prorocentrum cordatum</name>
    <dbReference type="NCBI Taxonomy" id="2364126"/>
    <lineage>
        <taxon>Eukaryota</taxon>
        <taxon>Sar</taxon>
        <taxon>Alveolata</taxon>
        <taxon>Dinophyceae</taxon>
        <taxon>Prorocentrales</taxon>
        <taxon>Prorocentraceae</taxon>
        <taxon>Prorocentrum</taxon>
    </lineage>
</organism>
<gene>
    <name evidence="4" type="ORF">PCOR1329_LOCUS17521</name>
</gene>
<comment type="caution">
    <text evidence="4">The sequence shown here is derived from an EMBL/GenBank/DDBJ whole genome shotgun (WGS) entry which is preliminary data.</text>
</comment>
<feature type="compositionally biased region" description="Basic and acidic residues" evidence="2">
    <location>
        <begin position="134"/>
        <end position="145"/>
    </location>
</feature>
<dbReference type="SMART" id="SM00184">
    <property type="entry name" value="RING"/>
    <property type="match status" value="1"/>
</dbReference>
<accession>A0ABN9R5R6</accession>
<dbReference type="InterPro" id="IPR013083">
    <property type="entry name" value="Znf_RING/FYVE/PHD"/>
</dbReference>
<name>A0ABN9R5R6_9DINO</name>
<feature type="non-terminal residue" evidence="4">
    <location>
        <position position="1"/>
    </location>
</feature>
<evidence type="ECO:0000259" key="3">
    <source>
        <dbReference type="PROSITE" id="PS50089"/>
    </source>
</evidence>
<feature type="domain" description="RING-type" evidence="3">
    <location>
        <begin position="684"/>
        <end position="731"/>
    </location>
</feature>
<reference evidence="4" key="1">
    <citation type="submission" date="2023-10" db="EMBL/GenBank/DDBJ databases">
        <authorList>
            <person name="Chen Y."/>
            <person name="Shah S."/>
            <person name="Dougan E. K."/>
            <person name="Thang M."/>
            <person name="Chan C."/>
        </authorList>
    </citation>
    <scope>NUCLEOTIDE SEQUENCE [LARGE SCALE GENOMIC DNA]</scope>
</reference>
<feature type="compositionally biased region" description="Basic and acidic residues" evidence="2">
    <location>
        <begin position="225"/>
        <end position="234"/>
    </location>
</feature>
<feature type="region of interest" description="Disordered" evidence="2">
    <location>
        <begin position="477"/>
        <end position="507"/>
    </location>
</feature>
<keyword evidence="1" id="KW-0862">Zinc</keyword>
<dbReference type="InterPro" id="IPR001841">
    <property type="entry name" value="Znf_RING"/>
</dbReference>
<feature type="region of interest" description="Disordered" evidence="2">
    <location>
        <begin position="1"/>
        <end position="33"/>
    </location>
</feature>
<feature type="compositionally biased region" description="Low complexity" evidence="2">
    <location>
        <begin position="290"/>
        <end position="301"/>
    </location>
</feature>
<feature type="region of interest" description="Disordered" evidence="2">
    <location>
        <begin position="284"/>
        <end position="304"/>
    </location>
</feature>
<keyword evidence="1" id="KW-0479">Metal-binding</keyword>
<evidence type="ECO:0000313" key="5">
    <source>
        <dbReference type="Proteomes" id="UP001189429"/>
    </source>
</evidence>
<dbReference type="Proteomes" id="UP001189429">
    <property type="component" value="Unassembled WGS sequence"/>
</dbReference>
<evidence type="ECO:0000313" key="4">
    <source>
        <dbReference type="EMBL" id="CAK0813690.1"/>
    </source>
</evidence>
<dbReference type="SUPFAM" id="SSF57850">
    <property type="entry name" value="RING/U-box"/>
    <property type="match status" value="1"/>
</dbReference>
<keyword evidence="1" id="KW-0863">Zinc-finger</keyword>
<dbReference type="Gene3D" id="3.30.40.10">
    <property type="entry name" value="Zinc/RING finger domain, C3HC4 (zinc finger)"/>
    <property type="match status" value="1"/>
</dbReference>
<keyword evidence="5" id="KW-1185">Reference proteome</keyword>
<sequence>RASHAELARRGARAGELGWPALPAPVLTSPGAGAAAQASACERLEQLEGELAGSLEKQRAQGQRLEGELAALSERHRAQEERLEHALEASSERHRLQEEAALQQERLERELAAVPERHRAQEERLERALAAASDRQRAQEERLERALAASSERHRLQRGGRAATRWRGARCGGEGRRAGDGGQDAGAPPAPRGGAGAVPGAPAGRAAGGRRARESDEQQPLPADLRARVERLERASASPSSLERLPAGAEASSPRPLALGRVERMERELAALARELAALAQRAPWRNGTAPDDSPAIASASEQRLADRLERELASAAERARASEEAEVRSLAGRVAGMAESVVRQGRNQRGWPVHMARPAARARLPGSAPQGGRSGSSERWRSTVARAQAGANLDLSSIERAQQRELCFRKCKAAKGMAFRTRALVAETLLQMAQATAGSDHQAARDRCAKAAAASRKRHDRRHELLEKVQQTCRRSLGAGHSVERGRSPSPCSLHSEPLLRGDTSSDESAIREAGALVGASNVGLMWNFGRAAPQSDSDSDGSSYFPRYQGGRGAAAARGGGGPTSVDALLRTLKAEPADDVERAAKFGLYEAYFAEVETIRGILVKFHVESRPLLDQQVAAWMDHQMQDIDSRRNMGVYEGHEWLVYHMMQQAHVNNCRMASKLDLWEEKIISLCAGDQPPCPICLQGYTDDRPPQTLGCCHQSCRQCWSRWTNLTHGMGKAAFCPICHRQEFLGSVGSPAKMEAVKAISPQVRGRSPPPSFVRQYTESAAPASDVTVEGRAPPPPRALSKLSL</sequence>
<feature type="region of interest" description="Disordered" evidence="2">
    <location>
        <begin position="129"/>
        <end position="254"/>
    </location>
</feature>
<evidence type="ECO:0000256" key="2">
    <source>
        <dbReference type="SAM" id="MobiDB-lite"/>
    </source>
</evidence>
<dbReference type="PROSITE" id="PS50089">
    <property type="entry name" value="ZF_RING_2"/>
    <property type="match status" value="1"/>
</dbReference>